<organism evidence="2 3">
    <name type="scientific">Acaryochloris marina (strain MBIC 11017)</name>
    <dbReference type="NCBI Taxonomy" id="329726"/>
    <lineage>
        <taxon>Bacteria</taxon>
        <taxon>Bacillati</taxon>
        <taxon>Cyanobacteriota</taxon>
        <taxon>Cyanophyceae</taxon>
        <taxon>Acaryochloridales</taxon>
        <taxon>Acaryochloridaceae</taxon>
        <taxon>Acaryochloris</taxon>
    </lineage>
</organism>
<dbReference type="InterPro" id="IPR011990">
    <property type="entry name" value="TPR-like_helical_dom_sf"/>
</dbReference>
<dbReference type="SUPFAM" id="SSF52540">
    <property type="entry name" value="P-loop containing nucleoside triphosphate hydrolases"/>
    <property type="match status" value="1"/>
</dbReference>
<dbReference type="RefSeq" id="WP_012162296.1">
    <property type="nucleotide sequence ID" value="NC_009925.1"/>
</dbReference>
<keyword evidence="1" id="KW-0472">Membrane</keyword>
<feature type="transmembrane region" description="Helical" evidence="1">
    <location>
        <begin position="277"/>
        <end position="300"/>
    </location>
</feature>
<dbReference type="AlphaFoldDB" id="B0CC98"/>
<name>B0CC98_ACAM1</name>
<dbReference type="eggNOG" id="COG3063">
    <property type="taxonomic scope" value="Bacteria"/>
</dbReference>
<evidence type="ECO:0000256" key="1">
    <source>
        <dbReference type="SAM" id="Phobius"/>
    </source>
</evidence>
<proteinExistence type="predicted"/>
<protein>
    <submittedName>
        <fullName evidence="2">Uncharacterized protein</fullName>
    </submittedName>
</protein>
<keyword evidence="1" id="KW-1133">Transmembrane helix</keyword>
<keyword evidence="1" id="KW-0812">Transmembrane</keyword>
<gene>
    <name evidence="2" type="ordered locus">AM1_1762</name>
</gene>
<reference evidence="2 3" key="1">
    <citation type="journal article" date="2008" name="Proc. Natl. Acad. Sci. U.S.A.">
        <title>Niche adaptation and genome expansion in the chlorophyll d-producing cyanobacterium Acaryochloris marina.</title>
        <authorList>
            <person name="Swingley W.D."/>
            <person name="Chen M."/>
            <person name="Cheung P.C."/>
            <person name="Conrad A.L."/>
            <person name="Dejesa L.C."/>
            <person name="Hao J."/>
            <person name="Honchak B.M."/>
            <person name="Karbach L.E."/>
            <person name="Kurdoglu A."/>
            <person name="Lahiri S."/>
            <person name="Mastrian S.D."/>
            <person name="Miyashita H."/>
            <person name="Page L."/>
            <person name="Ramakrishna P."/>
            <person name="Satoh S."/>
            <person name="Sattley W.M."/>
            <person name="Shimada Y."/>
            <person name="Taylor H.L."/>
            <person name="Tomo T."/>
            <person name="Tsuchiya T."/>
            <person name="Wang Z.T."/>
            <person name="Raymond J."/>
            <person name="Mimuro M."/>
            <person name="Blankenship R.E."/>
            <person name="Touchman J.W."/>
        </authorList>
    </citation>
    <scope>NUCLEOTIDE SEQUENCE [LARGE SCALE GENOMIC DNA]</scope>
    <source>
        <strain evidence="3">MBIC 11017</strain>
    </source>
</reference>
<dbReference type="KEGG" id="amr:AM1_1762"/>
<evidence type="ECO:0000313" key="3">
    <source>
        <dbReference type="Proteomes" id="UP000000268"/>
    </source>
</evidence>
<accession>B0CC98</accession>
<dbReference type="EMBL" id="CP000828">
    <property type="protein sequence ID" value="ABW26783.1"/>
    <property type="molecule type" value="Genomic_DNA"/>
</dbReference>
<dbReference type="HOGENOM" id="CLU_586232_0_0_3"/>
<sequence length="455" mass="50511">MSLLFGDDPKTLNLLSIGERGVGKTVFLVGSYTESNHRYEGDQPQKRWFDCDDHDAHKNIQGVLNYIAQTGHYPPPTMKIADFTFSLKQKRLWGTQTLCHFRWWDMPGEICDLNNRQFQSMVLSSQGCCVFINAYSLIHEPAYLESVKDMIELVTAIASLIKHHNLQYPMALIFTQCDRLEAGPLGQLQIEKCLEPLIIRLENARTNYRRFYSSIPIVRIDGTPVLRASGSADGLVWVTSELCKARSVQSGQDLATSLSQSTSLDHQFVPTVRRPGFALGLISAGVVGFLTVGFALTSLWSTQPPQQAQATQRTLQDHHNVLTRDPNNLDSLISVYDHYVEVGQLAKAVPLLEKIVAQKPTHLDLKFNLADLYELTGEKQKAEATYDGILTAQPQDVKAIVGKAILRGEAGDLSTAQSLFQQAENIAATQEAKGKIKEIAAQTLQTQAPVNTTTE</sequence>
<keyword evidence="3" id="KW-1185">Reference proteome</keyword>
<dbReference type="SUPFAM" id="SSF48452">
    <property type="entry name" value="TPR-like"/>
    <property type="match status" value="1"/>
</dbReference>
<dbReference type="Proteomes" id="UP000000268">
    <property type="component" value="Chromosome"/>
</dbReference>
<dbReference type="STRING" id="329726.AM1_1762"/>
<dbReference type="Pfam" id="PF14559">
    <property type="entry name" value="TPR_19"/>
    <property type="match status" value="1"/>
</dbReference>
<dbReference type="Gene3D" id="1.25.40.10">
    <property type="entry name" value="Tetratricopeptide repeat domain"/>
    <property type="match status" value="1"/>
</dbReference>
<evidence type="ECO:0000313" key="2">
    <source>
        <dbReference type="EMBL" id="ABW26783.1"/>
    </source>
</evidence>
<dbReference type="OrthoDB" id="581260at2"/>
<dbReference type="InterPro" id="IPR027417">
    <property type="entry name" value="P-loop_NTPase"/>
</dbReference>